<dbReference type="SUPFAM" id="SSF54160">
    <property type="entry name" value="Chromo domain-like"/>
    <property type="match status" value="1"/>
</dbReference>
<dbReference type="AlphaFoldDB" id="A0AAV5C9T0"/>
<reference evidence="3" key="1">
    <citation type="journal article" date="2018" name="DNA Res.">
        <title>Multiple hybrid de novo genome assembly of finger millet, an orphan allotetraploid crop.</title>
        <authorList>
            <person name="Hatakeyama M."/>
            <person name="Aluri S."/>
            <person name="Balachadran M.T."/>
            <person name="Sivarajan S.R."/>
            <person name="Patrignani A."/>
            <person name="Gruter S."/>
            <person name="Poveda L."/>
            <person name="Shimizu-Inatsugi R."/>
            <person name="Baeten J."/>
            <person name="Francoijs K.J."/>
            <person name="Nataraja K.N."/>
            <person name="Reddy Y.A.N."/>
            <person name="Phadnis S."/>
            <person name="Ravikumar R.L."/>
            <person name="Schlapbach R."/>
            <person name="Sreeman S.M."/>
            <person name="Shimizu K.K."/>
        </authorList>
    </citation>
    <scope>NUCLEOTIDE SEQUENCE</scope>
</reference>
<dbReference type="InterPro" id="IPR000953">
    <property type="entry name" value="Chromo/chromo_shadow_dom"/>
</dbReference>
<sequence>MAPDPDAPPAPPIELVKSTAASCAEPRKRRPMRKGARASMAAKKTGDSEELDPDTSHAQPRRKRQSRVAKEKPGARKRIAKEKLAVVSVDDDVCAEEMDSEEMARVVEEEEATAELEAEEEAKEKAAKGKGGNLVKRVAARKPVARLSMERRVKSSADHFVGEPVADDEARQRWPDRYKAKDEELKARCRYRAANVDGLIYQLGDDVYVRVHWKRYDSSDDTWEPIGGLRNCPERIKEFIGGYKHNIFPLPISILSGSFEFL</sequence>
<reference evidence="3" key="2">
    <citation type="submission" date="2021-12" db="EMBL/GenBank/DDBJ databases">
        <title>Resequencing data analysis of finger millet.</title>
        <authorList>
            <person name="Hatakeyama M."/>
            <person name="Aluri S."/>
            <person name="Balachadran M.T."/>
            <person name="Sivarajan S.R."/>
            <person name="Poveda L."/>
            <person name="Shimizu-Inatsugi R."/>
            <person name="Schlapbach R."/>
            <person name="Sreeman S.M."/>
            <person name="Shimizu K.K."/>
        </authorList>
    </citation>
    <scope>NUCLEOTIDE SEQUENCE</scope>
</reference>
<evidence type="ECO:0000256" key="1">
    <source>
        <dbReference type="SAM" id="MobiDB-lite"/>
    </source>
</evidence>
<feature type="region of interest" description="Disordered" evidence="1">
    <location>
        <begin position="98"/>
        <end position="129"/>
    </location>
</feature>
<organism evidence="3 4">
    <name type="scientific">Eleusine coracana subsp. coracana</name>
    <dbReference type="NCBI Taxonomy" id="191504"/>
    <lineage>
        <taxon>Eukaryota</taxon>
        <taxon>Viridiplantae</taxon>
        <taxon>Streptophyta</taxon>
        <taxon>Embryophyta</taxon>
        <taxon>Tracheophyta</taxon>
        <taxon>Spermatophyta</taxon>
        <taxon>Magnoliopsida</taxon>
        <taxon>Liliopsida</taxon>
        <taxon>Poales</taxon>
        <taxon>Poaceae</taxon>
        <taxon>PACMAD clade</taxon>
        <taxon>Chloridoideae</taxon>
        <taxon>Cynodonteae</taxon>
        <taxon>Eleusininae</taxon>
        <taxon>Eleusine</taxon>
    </lineage>
</organism>
<dbReference type="InterPro" id="IPR023780">
    <property type="entry name" value="Chromo_domain"/>
</dbReference>
<dbReference type="Proteomes" id="UP001054889">
    <property type="component" value="Unassembled WGS sequence"/>
</dbReference>
<feature type="compositionally biased region" description="Basic residues" evidence="1">
    <location>
        <begin position="27"/>
        <end position="36"/>
    </location>
</feature>
<dbReference type="Pfam" id="PF00385">
    <property type="entry name" value="Chromo"/>
    <property type="match status" value="1"/>
</dbReference>
<name>A0AAV5C9T0_ELECO</name>
<feature type="compositionally biased region" description="Acidic residues" evidence="1">
    <location>
        <begin position="108"/>
        <end position="121"/>
    </location>
</feature>
<dbReference type="InterPro" id="IPR016197">
    <property type="entry name" value="Chromo-like_dom_sf"/>
</dbReference>
<feature type="region of interest" description="Disordered" evidence="1">
    <location>
        <begin position="1"/>
        <end position="80"/>
    </location>
</feature>
<comment type="caution">
    <text evidence="3">The sequence shown here is derived from an EMBL/GenBank/DDBJ whole genome shotgun (WGS) entry which is preliminary data.</text>
</comment>
<evidence type="ECO:0000259" key="2">
    <source>
        <dbReference type="PROSITE" id="PS50013"/>
    </source>
</evidence>
<proteinExistence type="predicted"/>
<evidence type="ECO:0000313" key="4">
    <source>
        <dbReference type="Proteomes" id="UP001054889"/>
    </source>
</evidence>
<gene>
    <name evidence="3" type="primary">ga11762</name>
    <name evidence="3" type="ORF">PR202_ga11762</name>
</gene>
<evidence type="ECO:0000313" key="3">
    <source>
        <dbReference type="EMBL" id="GJM95066.1"/>
    </source>
</evidence>
<dbReference type="PROSITE" id="PS50013">
    <property type="entry name" value="CHROMO_2"/>
    <property type="match status" value="1"/>
</dbReference>
<feature type="domain" description="Chromo" evidence="2">
    <location>
        <begin position="160"/>
        <end position="239"/>
    </location>
</feature>
<protein>
    <recommendedName>
        <fullName evidence="2">Chromo domain-containing protein</fullName>
    </recommendedName>
</protein>
<dbReference type="Gene3D" id="2.30.30.490">
    <property type="match status" value="1"/>
</dbReference>
<keyword evidence="4" id="KW-1185">Reference proteome</keyword>
<feature type="compositionally biased region" description="Pro residues" evidence="1">
    <location>
        <begin position="1"/>
        <end position="12"/>
    </location>
</feature>
<dbReference type="InterPro" id="IPR043151">
    <property type="entry name" value="BAH_sf"/>
</dbReference>
<dbReference type="EMBL" id="BQKI01000005">
    <property type="protein sequence ID" value="GJM95066.1"/>
    <property type="molecule type" value="Genomic_DNA"/>
</dbReference>
<accession>A0AAV5C9T0</accession>